<name>A0ABP1PKF3_9HEXA</name>
<evidence type="ECO:0000256" key="1">
    <source>
        <dbReference type="SAM" id="MobiDB-lite"/>
    </source>
</evidence>
<accession>A0ABP1PKF3</accession>
<evidence type="ECO:0000313" key="4">
    <source>
        <dbReference type="Proteomes" id="UP001642540"/>
    </source>
</evidence>
<feature type="region of interest" description="Disordered" evidence="1">
    <location>
        <begin position="51"/>
        <end position="82"/>
    </location>
</feature>
<keyword evidence="2" id="KW-0732">Signal</keyword>
<evidence type="ECO:0000256" key="2">
    <source>
        <dbReference type="SAM" id="SignalP"/>
    </source>
</evidence>
<gene>
    <name evidence="3" type="ORF">ODALV1_LOCUS1018</name>
</gene>
<organism evidence="3 4">
    <name type="scientific">Orchesella dallaii</name>
    <dbReference type="NCBI Taxonomy" id="48710"/>
    <lineage>
        <taxon>Eukaryota</taxon>
        <taxon>Metazoa</taxon>
        <taxon>Ecdysozoa</taxon>
        <taxon>Arthropoda</taxon>
        <taxon>Hexapoda</taxon>
        <taxon>Collembola</taxon>
        <taxon>Entomobryomorpha</taxon>
        <taxon>Entomobryoidea</taxon>
        <taxon>Orchesellidae</taxon>
        <taxon>Orchesellinae</taxon>
        <taxon>Orchesella</taxon>
    </lineage>
</organism>
<feature type="chain" id="PRO_5047517459" evidence="2">
    <location>
        <begin position="20"/>
        <end position="82"/>
    </location>
</feature>
<protein>
    <submittedName>
        <fullName evidence="3">Uncharacterized protein</fullName>
    </submittedName>
</protein>
<feature type="compositionally biased region" description="Basic and acidic residues" evidence="1">
    <location>
        <begin position="73"/>
        <end position="82"/>
    </location>
</feature>
<keyword evidence="4" id="KW-1185">Reference proteome</keyword>
<dbReference type="EMBL" id="CAXLJM020000004">
    <property type="protein sequence ID" value="CAL8069986.1"/>
    <property type="molecule type" value="Genomic_DNA"/>
</dbReference>
<dbReference type="Proteomes" id="UP001642540">
    <property type="component" value="Unassembled WGS sequence"/>
</dbReference>
<reference evidence="3 4" key="1">
    <citation type="submission" date="2024-08" db="EMBL/GenBank/DDBJ databases">
        <authorList>
            <person name="Cucini C."/>
            <person name="Frati F."/>
        </authorList>
    </citation>
    <scope>NUCLEOTIDE SEQUENCE [LARGE SCALE GENOMIC DNA]</scope>
</reference>
<sequence length="82" mass="9022">MKCSLLLLCLACVVYLATAASYYRGEPADLQTAASGHGHYGRVQIKVYRGQSKGGDGHHHHGHAPYGYWVRQPPDHHGHGHH</sequence>
<proteinExistence type="predicted"/>
<comment type="caution">
    <text evidence="3">The sequence shown here is derived from an EMBL/GenBank/DDBJ whole genome shotgun (WGS) entry which is preliminary data.</text>
</comment>
<feature type="signal peptide" evidence="2">
    <location>
        <begin position="1"/>
        <end position="19"/>
    </location>
</feature>
<evidence type="ECO:0000313" key="3">
    <source>
        <dbReference type="EMBL" id="CAL8069986.1"/>
    </source>
</evidence>